<accession>A0A8J3AGC4</accession>
<comment type="caution">
    <text evidence="2">The sequence shown here is derived from an EMBL/GenBank/DDBJ whole genome shotgun (WGS) entry which is preliminary data.</text>
</comment>
<organism evidence="2 3">
    <name type="scientific">Egicoccus halophilus</name>
    <dbReference type="NCBI Taxonomy" id="1670830"/>
    <lineage>
        <taxon>Bacteria</taxon>
        <taxon>Bacillati</taxon>
        <taxon>Actinomycetota</taxon>
        <taxon>Nitriliruptoria</taxon>
        <taxon>Egicoccales</taxon>
        <taxon>Egicoccaceae</taxon>
        <taxon>Egicoccus</taxon>
    </lineage>
</organism>
<evidence type="ECO:0000313" key="3">
    <source>
        <dbReference type="Proteomes" id="UP000650511"/>
    </source>
</evidence>
<evidence type="ECO:0000256" key="1">
    <source>
        <dbReference type="SAM" id="MobiDB-lite"/>
    </source>
</evidence>
<dbReference type="EMBL" id="BMHA01000011">
    <property type="protein sequence ID" value="GGI08244.1"/>
    <property type="molecule type" value="Genomic_DNA"/>
</dbReference>
<feature type="region of interest" description="Disordered" evidence="1">
    <location>
        <begin position="1"/>
        <end position="104"/>
    </location>
</feature>
<dbReference type="Proteomes" id="UP000650511">
    <property type="component" value="Unassembled WGS sequence"/>
</dbReference>
<gene>
    <name evidence="2" type="ORF">GCM10011354_28120</name>
</gene>
<reference evidence="2" key="2">
    <citation type="submission" date="2020-09" db="EMBL/GenBank/DDBJ databases">
        <authorList>
            <person name="Sun Q."/>
            <person name="Zhou Y."/>
        </authorList>
    </citation>
    <scope>NUCLEOTIDE SEQUENCE</scope>
    <source>
        <strain evidence="2">CGMCC 1.14988</strain>
    </source>
</reference>
<feature type="compositionally biased region" description="Basic and acidic residues" evidence="1">
    <location>
        <begin position="68"/>
        <end position="81"/>
    </location>
</feature>
<dbReference type="AlphaFoldDB" id="A0A8J3AGC4"/>
<sequence>MAIDVDSEPACGTRPAHPSALSRFASVLRDPRTVKRNRDRTGGSDVGRRPATPSPGRRGAVRRVSVRRVPDVPVRRPDRQTRGQPDPWAIGAPRARPPQLQEPT</sequence>
<keyword evidence="3" id="KW-1185">Reference proteome</keyword>
<evidence type="ECO:0000313" key="2">
    <source>
        <dbReference type="EMBL" id="GGI08244.1"/>
    </source>
</evidence>
<reference evidence="2" key="1">
    <citation type="journal article" date="2014" name="Int. J. Syst. Evol. Microbiol.">
        <title>Complete genome sequence of Corynebacterium casei LMG S-19264T (=DSM 44701T), isolated from a smear-ripened cheese.</title>
        <authorList>
            <consortium name="US DOE Joint Genome Institute (JGI-PGF)"/>
            <person name="Walter F."/>
            <person name="Albersmeier A."/>
            <person name="Kalinowski J."/>
            <person name="Ruckert C."/>
        </authorList>
    </citation>
    <scope>NUCLEOTIDE SEQUENCE</scope>
    <source>
        <strain evidence="2">CGMCC 1.14988</strain>
    </source>
</reference>
<protein>
    <submittedName>
        <fullName evidence="2">Uncharacterized protein</fullName>
    </submittedName>
</protein>
<proteinExistence type="predicted"/>
<feature type="compositionally biased region" description="Basic and acidic residues" evidence="1">
    <location>
        <begin position="39"/>
        <end position="48"/>
    </location>
</feature>
<name>A0A8J3AGC4_9ACTN</name>